<dbReference type="GO" id="GO:0043211">
    <property type="term" value="F:ABC-type carbohydrate transporter activity"/>
    <property type="evidence" value="ECO:0007669"/>
    <property type="project" value="UniProtKB-UniRule"/>
</dbReference>
<keyword evidence="7 10" id="KW-0067">ATP-binding</keyword>
<evidence type="ECO:0000256" key="8">
    <source>
        <dbReference type="ARBA" id="ARBA00022967"/>
    </source>
</evidence>
<comment type="similarity">
    <text evidence="10">Belongs to the ABC transporter superfamily.</text>
</comment>
<evidence type="ECO:0000256" key="5">
    <source>
        <dbReference type="ARBA" id="ARBA00022737"/>
    </source>
</evidence>
<dbReference type="InterPro" id="IPR017871">
    <property type="entry name" value="ABC_transporter-like_CS"/>
</dbReference>
<evidence type="ECO:0000313" key="13">
    <source>
        <dbReference type="Proteomes" id="UP000256388"/>
    </source>
</evidence>
<keyword evidence="9 10" id="KW-0472">Membrane</keyword>
<dbReference type="GO" id="GO:0005524">
    <property type="term" value="F:ATP binding"/>
    <property type="evidence" value="ECO:0007669"/>
    <property type="project" value="UniProtKB-UniRule"/>
</dbReference>
<dbReference type="PROSITE" id="PS00211">
    <property type="entry name" value="ABC_TRANSPORTER_1"/>
    <property type="match status" value="1"/>
</dbReference>
<keyword evidence="4 10" id="KW-0762">Sugar transport</keyword>
<dbReference type="Gene3D" id="3.40.50.300">
    <property type="entry name" value="P-loop containing nucleotide triphosphate hydrolases"/>
    <property type="match status" value="2"/>
</dbReference>
<evidence type="ECO:0000256" key="1">
    <source>
        <dbReference type="ARBA" id="ARBA00004202"/>
    </source>
</evidence>
<keyword evidence="8 10" id="KW-1278">Translocase</keyword>
<dbReference type="InterPro" id="IPR003593">
    <property type="entry name" value="AAA+_ATPase"/>
</dbReference>
<gene>
    <name evidence="12" type="ORF">DFR64_1746</name>
</gene>
<dbReference type="SUPFAM" id="SSF52540">
    <property type="entry name" value="P-loop containing nucleoside triphosphate hydrolases"/>
    <property type="match status" value="2"/>
</dbReference>
<dbReference type="CDD" id="cd03216">
    <property type="entry name" value="ABC_Carb_Monos_I"/>
    <property type="match status" value="1"/>
</dbReference>
<keyword evidence="5" id="KW-0677">Repeat</keyword>
<dbReference type="PROSITE" id="PS50893">
    <property type="entry name" value="ABC_TRANSPORTER_2"/>
    <property type="match status" value="2"/>
</dbReference>
<evidence type="ECO:0000259" key="11">
    <source>
        <dbReference type="PROSITE" id="PS50893"/>
    </source>
</evidence>
<evidence type="ECO:0000256" key="10">
    <source>
        <dbReference type="RuleBase" id="RU367029"/>
    </source>
</evidence>
<evidence type="ECO:0000256" key="6">
    <source>
        <dbReference type="ARBA" id="ARBA00022741"/>
    </source>
</evidence>
<evidence type="ECO:0000256" key="9">
    <source>
        <dbReference type="ARBA" id="ARBA00023136"/>
    </source>
</evidence>
<dbReference type="PANTHER" id="PTHR43790:SF7">
    <property type="entry name" value="GALACTOSE_METHYL GALACTOSIDE IMPORT ATP-BINDING PROTEIN MGLA"/>
    <property type="match status" value="1"/>
</dbReference>
<evidence type="ECO:0000256" key="7">
    <source>
        <dbReference type="ARBA" id="ARBA00022840"/>
    </source>
</evidence>
<dbReference type="AlphaFoldDB" id="A0A347ZQL1"/>
<evidence type="ECO:0000313" key="12">
    <source>
        <dbReference type="EMBL" id="REG11852.1"/>
    </source>
</evidence>
<keyword evidence="3 10" id="KW-1003">Cell membrane</keyword>
<name>A0A347ZQL1_9CHLR</name>
<protein>
    <recommendedName>
        <fullName evidence="10">Ribose/galactose/methyl galactoside import ATP-binding protein</fullName>
        <ecNumber evidence="10">7.5.2.11</ecNumber>
    </recommendedName>
</protein>
<accession>A0A347ZQL1</accession>
<feature type="domain" description="ABC transporter" evidence="11">
    <location>
        <begin position="253"/>
        <end position="500"/>
    </location>
</feature>
<keyword evidence="2 10" id="KW-0813">Transport</keyword>
<keyword evidence="6 10" id="KW-0547">Nucleotide-binding</keyword>
<dbReference type="PANTHER" id="PTHR43790">
    <property type="entry name" value="CARBOHYDRATE TRANSPORT ATP-BINDING PROTEIN MG119-RELATED"/>
    <property type="match status" value="1"/>
</dbReference>
<evidence type="ECO:0000256" key="2">
    <source>
        <dbReference type="ARBA" id="ARBA00022448"/>
    </source>
</evidence>
<evidence type="ECO:0000256" key="4">
    <source>
        <dbReference type="ARBA" id="ARBA00022597"/>
    </source>
</evidence>
<dbReference type="FunFam" id="3.40.50.300:FF:000127">
    <property type="entry name" value="Ribose import ATP-binding protein RbsA"/>
    <property type="match status" value="1"/>
</dbReference>
<sequence>MENYRLKVEHMSKAFPGVQALDDVRLSIKSGTVHAIVGENGAGKSTLMNCLFGLYHPDSGTIAIDGKEIQITDTTTALENGISMIHQELKPIPFLNVIDNIWIGRFSKKGIVVDEKEMRRKTVNLLADLNFDISPQTLAKDLSVSQLQAVEIAKAISYDAKIIIMDEATSSLTLTETEHLFTLIRRLKNEGRTILYISHRLEEIFEIADEVTVMRDGKYIGTWAIGDVTIDQLINYMVGRDLKKRFPEKNYETSDEIILKVSDFTSADQKSFRDINFEVHKGEIFGIGGLVGSKRTELIESIFGLREIASGNLEINGRQVKNETPQEAIKNGFALLTEERRASGIIPMLTVEENVLVVSNKKYASGMLGYIRKSVTERVAKDTCTKLDVRTASIKTLIRNLSGGNQQKVLVGRWLLAQPNVLILDEPTRGVDVGAKFEIYKIMRELAKAGNAIIMVTSEMPELLGMSDRLAIMCEGRLAGMLDHDCATQVGVLKLATKFIQKSNKSI</sequence>
<dbReference type="CDD" id="cd03215">
    <property type="entry name" value="ABC_Carb_Monos_II"/>
    <property type="match status" value="1"/>
</dbReference>
<dbReference type="InterPro" id="IPR050107">
    <property type="entry name" value="ABC_carbohydrate_import_ATPase"/>
</dbReference>
<reference evidence="12 13" key="1">
    <citation type="submission" date="2018-08" db="EMBL/GenBank/DDBJ databases">
        <title>Genomic Encyclopedia of Type Strains, Phase IV (KMG-IV): sequencing the most valuable type-strain genomes for metagenomic binning, comparative biology and taxonomic classification.</title>
        <authorList>
            <person name="Goeker M."/>
        </authorList>
    </citation>
    <scope>NUCLEOTIDE SEQUENCE [LARGE SCALE GENOMIC DNA]</scope>
    <source>
        <strain evidence="12 13">DSM 23923</strain>
    </source>
</reference>
<dbReference type="Pfam" id="PF00005">
    <property type="entry name" value="ABC_tran"/>
    <property type="match status" value="2"/>
</dbReference>
<keyword evidence="13" id="KW-1185">Reference proteome</keyword>
<comment type="function">
    <text evidence="10">Part of an ABC transporter complex involved in carbohydrate import. Could be involved in ribose, galactose and/or methyl galactoside import. Responsible for energy coupling to the transport system.</text>
</comment>
<evidence type="ECO:0000256" key="3">
    <source>
        <dbReference type="ARBA" id="ARBA00022475"/>
    </source>
</evidence>
<dbReference type="InterPro" id="IPR027417">
    <property type="entry name" value="P-loop_NTPase"/>
</dbReference>
<proteinExistence type="inferred from homology"/>
<dbReference type="SMART" id="SM00382">
    <property type="entry name" value="AAA"/>
    <property type="match status" value="2"/>
</dbReference>
<comment type="catalytic activity">
    <reaction evidence="10">
        <text>D-galactose(out) + ATP + H2O = D-galactose(in) + ADP + phosphate + H(+)</text>
        <dbReference type="Rhea" id="RHEA:60156"/>
        <dbReference type="ChEBI" id="CHEBI:4139"/>
        <dbReference type="ChEBI" id="CHEBI:15377"/>
        <dbReference type="ChEBI" id="CHEBI:15378"/>
        <dbReference type="ChEBI" id="CHEBI:30616"/>
        <dbReference type="ChEBI" id="CHEBI:43474"/>
        <dbReference type="ChEBI" id="CHEBI:456216"/>
        <dbReference type="EC" id="7.5.2.11"/>
    </reaction>
</comment>
<dbReference type="Proteomes" id="UP000256388">
    <property type="component" value="Unassembled WGS sequence"/>
</dbReference>
<dbReference type="InterPro" id="IPR003439">
    <property type="entry name" value="ABC_transporter-like_ATP-bd"/>
</dbReference>
<dbReference type="EMBL" id="QUMS01000001">
    <property type="protein sequence ID" value="REG11852.1"/>
    <property type="molecule type" value="Genomic_DNA"/>
</dbReference>
<organism evidence="12 13">
    <name type="scientific">Pelolinea submarina</name>
    <dbReference type="NCBI Taxonomy" id="913107"/>
    <lineage>
        <taxon>Bacteria</taxon>
        <taxon>Bacillati</taxon>
        <taxon>Chloroflexota</taxon>
        <taxon>Anaerolineae</taxon>
        <taxon>Anaerolineales</taxon>
        <taxon>Anaerolineaceae</taxon>
        <taxon>Pelolinea</taxon>
    </lineage>
</organism>
<dbReference type="EC" id="7.5.2.11" evidence="10"/>
<dbReference type="RefSeq" id="WP_116224965.1">
    <property type="nucleotide sequence ID" value="NZ_AP018437.1"/>
</dbReference>
<dbReference type="GO" id="GO:0016887">
    <property type="term" value="F:ATP hydrolysis activity"/>
    <property type="evidence" value="ECO:0007669"/>
    <property type="project" value="InterPro"/>
</dbReference>
<comment type="subcellular location">
    <subcellularLocation>
        <location evidence="1 10">Cell membrane</location>
        <topology evidence="1 10">Peripheral membrane protein</topology>
    </subcellularLocation>
</comment>
<comment type="caution">
    <text evidence="12">The sequence shown here is derived from an EMBL/GenBank/DDBJ whole genome shotgun (WGS) entry which is preliminary data.</text>
</comment>
<dbReference type="OrthoDB" id="9771863at2"/>
<feature type="domain" description="ABC transporter" evidence="11">
    <location>
        <begin position="6"/>
        <end position="241"/>
    </location>
</feature>
<dbReference type="GO" id="GO:0005886">
    <property type="term" value="C:plasma membrane"/>
    <property type="evidence" value="ECO:0007669"/>
    <property type="project" value="UniProtKB-SubCell"/>
</dbReference>